<name>A0ABW9JPB5_9SPHI</name>
<dbReference type="RefSeq" id="WP_138729252.1">
    <property type="nucleotide sequence ID" value="NZ_SRMP02000050.1"/>
</dbReference>
<keyword evidence="2" id="KW-1185">Reference proteome</keyword>
<reference evidence="1 2" key="1">
    <citation type="submission" date="2024-12" db="EMBL/GenBank/DDBJ databases">
        <authorList>
            <person name="Hu S."/>
        </authorList>
    </citation>
    <scope>NUCLEOTIDE SEQUENCE [LARGE SCALE GENOMIC DNA]</scope>
    <source>
        <strain evidence="1 2">P-25</strain>
    </source>
</reference>
<proteinExistence type="predicted"/>
<dbReference type="InterPro" id="IPR014710">
    <property type="entry name" value="RmlC-like_jellyroll"/>
</dbReference>
<organism evidence="1 2">
    <name type="scientific">Pedobacter helvus</name>
    <dbReference type="NCBI Taxonomy" id="2563444"/>
    <lineage>
        <taxon>Bacteria</taxon>
        <taxon>Pseudomonadati</taxon>
        <taxon>Bacteroidota</taxon>
        <taxon>Sphingobacteriia</taxon>
        <taxon>Sphingobacteriales</taxon>
        <taxon>Sphingobacteriaceae</taxon>
        <taxon>Pedobacter</taxon>
    </lineage>
</organism>
<gene>
    <name evidence="1" type="ORF">E5L68_019595</name>
</gene>
<evidence type="ECO:0000313" key="2">
    <source>
        <dbReference type="Proteomes" id="UP001517367"/>
    </source>
</evidence>
<accession>A0ABW9JPB5</accession>
<evidence type="ECO:0000313" key="1">
    <source>
        <dbReference type="EMBL" id="MFN0293593.1"/>
    </source>
</evidence>
<evidence type="ECO:0008006" key="3">
    <source>
        <dbReference type="Google" id="ProtNLM"/>
    </source>
</evidence>
<sequence length="197" mass="23189">MESDRYKVHIDRLLDILYGWVPFSVTFRVALADLLKGQNETPKSLLLTPPEYAIRAWFSINCYVVAYAYNESGDLNVVRIYMPDDIFTDLNSFFQNKPAKLRLMIIQGEDLLFIKKEGFNTLKSFPETFDLVQYVMLMEQEIEAWRVWIMTLKDEQKIEQFSLRYPMNQLPNHICASFLQMTPSRYSAAKANFNRNN</sequence>
<protein>
    <recommendedName>
        <fullName evidence="3">CRP-like cAMP-binding protein</fullName>
    </recommendedName>
</protein>
<dbReference type="Gene3D" id="2.60.120.10">
    <property type="entry name" value="Jelly Rolls"/>
    <property type="match status" value="1"/>
</dbReference>
<dbReference type="Proteomes" id="UP001517367">
    <property type="component" value="Unassembled WGS sequence"/>
</dbReference>
<dbReference type="EMBL" id="SRMP02000050">
    <property type="protein sequence ID" value="MFN0293593.1"/>
    <property type="molecule type" value="Genomic_DNA"/>
</dbReference>
<comment type="caution">
    <text evidence="1">The sequence shown here is derived from an EMBL/GenBank/DDBJ whole genome shotgun (WGS) entry which is preliminary data.</text>
</comment>